<protein>
    <submittedName>
        <fullName evidence="12">FdhF/YdeP family oxidoreductase</fullName>
    </submittedName>
</protein>
<dbReference type="PIRSF" id="PIRSF000144">
    <property type="entry name" value="CbbBc"/>
    <property type="match status" value="1"/>
</dbReference>
<dbReference type="SUPFAM" id="SSF53706">
    <property type="entry name" value="Formate dehydrogenase/DMSO reductase, domains 1-3"/>
    <property type="match status" value="1"/>
</dbReference>
<feature type="domain" description="Molybdopterin oxidoreductase" evidence="10">
    <location>
        <begin position="131"/>
        <end position="501"/>
    </location>
</feature>
<dbReference type="GO" id="GO:0016020">
    <property type="term" value="C:membrane"/>
    <property type="evidence" value="ECO:0007669"/>
    <property type="project" value="TreeGrafter"/>
</dbReference>
<dbReference type="PANTHER" id="PTHR43105:SF4">
    <property type="entry name" value="PROTEIN YDEP"/>
    <property type="match status" value="1"/>
</dbReference>
<dbReference type="InterPro" id="IPR006656">
    <property type="entry name" value="Mopterin_OxRdtase"/>
</dbReference>
<dbReference type="Gene3D" id="3.40.50.740">
    <property type="match status" value="1"/>
</dbReference>
<keyword evidence="5" id="KW-0500">Molybdenum</keyword>
<keyword evidence="8" id="KW-0408">Iron</keyword>
<dbReference type="SUPFAM" id="SSF50692">
    <property type="entry name" value="ADC-like"/>
    <property type="match status" value="1"/>
</dbReference>
<dbReference type="RefSeq" id="WP_149434208.1">
    <property type="nucleotide sequence ID" value="NZ_VTPX01000002.1"/>
</dbReference>
<evidence type="ECO:0000256" key="4">
    <source>
        <dbReference type="ARBA" id="ARBA00022485"/>
    </source>
</evidence>
<reference evidence="12 13" key="1">
    <citation type="submission" date="2019-08" db="EMBL/GenBank/DDBJ databases">
        <title>Bioinformatics analysis of the strain L3 and L5.</title>
        <authorList>
            <person name="Li X."/>
        </authorList>
    </citation>
    <scope>NUCLEOTIDE SEQUENCE [LARGE SCALE GENOMIC DNA]</scope>
    <source>
        <strain evidence="12 13">L3</strain>
    </source>
</reference>
<name>A0A640WGU5_9GAMM</name>
<evidence type="ECO:0000256" key="2">
    <source>
        <dbReference type="ARBA" id="ARBA00001966"/>
    </source>
</evidence>
<dbReference type="Pfam" id="PF01568">
    <property type="entry name" value="Molydop_binding"/>
    <property type="match status" value="1"/>
</dbReference>
<evidence type="ECO:0000259" key="11">
    <source>
        <dbReference type="Pfam" id="PF01568"/>
    </source>
</evidence>
<dbReference type="GO" id="GO:0043546">
    <property type="term" value="F:molybdopterin cofactor binding"/>
    <property type="evidence" value="ECO:0007669"/>
    <property type="project" value="InterPro"/>
</dbReference>
<dbReference type="InterPro" id="IPR006657">
    <property type="entry name" value="MoPterin_dinucl-bd_dom"/>
</dbReference>
<dbReference type="InterPro" id="IPR050123">
    <property type="entry name" value="Prok_molybdopt-oxidoreductase"/>
</dbReference>
<evidence type="ECO:0000256" key="9">
    <source>
        <dbReference type="ARBA" id="ARBA00023014"/>
    </source>
</evidence>
<dbReference type="EMBL" id="VTPX01000002">
    <property type="protein sequence ID" value="KAA0019606.1"/>
    <property type="molecule type" value="Genomic_DNA"/>
</dbReference>
<dbReference type="GO" id="GO:0051539">
    <property type="term" value="F:4 iron, 4 sulfur cluster binding"/>
    <property type="evidence" value="ECO:0007669"/>
    <property type="project" value="UniProtKB-KW"/>
</dbReference>
<proteinExistence type="inferred from homology"/>
<evidence type="ECO:0000256" key="5">
    <source>
        <dbReference type="ARBA" id="ARBA00022505"/>
    </source>
</evidence>
<gene>
    <name evidence="12" type="ORF">F0A16_04500</name>
</gene>
<accession>A0A640WGU5</accession>
<dbReference type="GO" id="GO:1990204">
    <property type="term" value="C:oxidoreductase complex"/>
    <property type="evidence" value="ECO:0007669"/>
    <property type="project" value="UniProtKB-ARBA"/>
</dbReference>
<evidence type="ECO:0000256" key="1">
    <source>
        <dbReference type="ARBA" id="ARBA00001942"/>
    </source>
</evidence>
<keyword evidence="6" id="KW-0479">Metal-binding</keyword>
<evidence type="ECO:0000256" key="7">
    <source>
        <dbReference type="ARBA" id="ARBA00023002"/>
    </source>
</evidence>
<dbReference type="InterPro" id="IPR009010">
    <property type="entry name" value="Asp_de-COase-like_dom_sf"/>
</dbReference>
<dbReference type="NCBIfam" id="TIGR01701">
    <property type="entry name" value="Fdhalpha-like"/>
    <property type="match status" value="1"/>
</dbReference>
<dbReference type="GO" id="GO:0045333">
    <property type="term" value="P:cellular respiration"/>
    <property type="evidence" value="ECO:0007669"/>
    <property type="project" value="UniProtKB-ARBA"/>
</dbReference>
<dbReference type="GO" id="GO:0008863">
    <property type="term" value="F:formate dehydrogenase (NAD+) activity"/>
    <property type="evidence" value="ECO:0007669"/>
    <property type="project" value="InterPro"/>
</dbReference>
<dbReference type="InterPro" id="IPR037951">
    <property type="entry name" value="MopB_CT_YdeP"/>
</dbReference>
<dbReference type="Proteomes" id="UP000466024">
    <property type="component" value="Unassembled WGS sequence"/>
</dbReference>
<keyword evidence="7" id="KW-0560">Oxidoreductase</keyword>
<keyword evidence="9" id="KW-0411">Iron-sulfur</keyword>
<dbReference type="Gene3D" id="3.40.228.10">
    <property type="entry name" value="Dimethylsulfoxide Reductase, domain 2"/>
    <property type="match status" value="1"/>
</dbReference>
<organism evidence="12 13">
    <name type="scientific">Salinicola corii</name>
    <dbReference type="NCBI Taxonomy" id="2606937"/>
    <lineage>
        <taxon>Bacteria</taxon>
        <taxon>Pseudomonadati</taxon>
        <taxon>Pseudomonadota</taxon>
        <taxon>Gammaproteobacteria</taxon>
        <taxon>Oceanospirillales</taxon>
        <taxon>Halomonadaceae</taxon>
        <taxon>Salinicola</taxon>
    </lineage>
</organism>
<evidence type="ECO:0000256" key="3">
    <source>
        <dbReference type="ARBA" id="ARBA00010312"/>
    </source>
</evidence>
<comment type="caution">
    <text evidence="12">The sequence shown here is derived from an EMBL/GenBank/DDBJ whole genome shotgun (WGS) entry which is preliminary data.</text>
</comment>
<dbReference type="GO" id="GO:0030151">
    <property type="term" value="F:molybdenum ion binding"/>
    <property type="evidence" value="ECO:0007669"/>
    <property type="project" value="InterPro"/>
</dbReference>
<dbReference type="InterPro" id="IPR010046">
    <property type="entry name" value="Mopterin_OxRdtse_a_bac"/>
</dbReference>
<comment type="similarity">
    <text evidence="3">Belongs to the prokaryotic molybdopterin-containing oxidoreductase family.</text>
</comment>
<evidence type="ECO:0000259" key="10">
    <source>
        <dbReference type="Pfam" id="PF00384"/>
    </source>
</evidence>
<dbReference type="CDD" id="cd02787">
    <property type="entry name" value="MopB_CT_ydeP"/>
    <property type="match status" value="1"/>
</dbReference>
<dbReference type="PANTHER" id="PTHR43105">
    <property type="entry name" value="RESPIRATORY NITRATE REDUCTASE"/>
    <property type="match status" value="1"/>
</dbReference>
<keyword evidence="13" id="KW-1185">Reference proteome</keyword>
<evidence type="ECO:0000256" key="8">
    <source>
        <dbReference type="ARBA" id="ARBA00023004"/>
    </source>
</evidence>
<dbReference type="CDD" id="cd02767">
    <property type="entry name" value="MopB_ydeP"/>
    <property type="match status" value="1"/>
</dbReference>
<evidence type="ECO:0000313" key="13">
    <source>
        <dbReference type="Proteomes" id="UP000466024"/>
    </source>
</evidence>
<comment type="cofactor">
    <cofactor evidence="1">
        <name>Mo-bis(molybdopterin guanine dinucleotide)</name>
        <dbReference type="ChEBI" id="CHEBI:60539"/>
    </cofactor>
</comment>
<evidence type="ECO:0000256" key="6">
    <source>
        <dbReference type="ARBA" id="ARBA00022723"/>
    </source>
</evidence>
<sequence length="792" mass="86891">MSQFQREPRRESPAEDVSSSVVAKAPRIFNYHNPAGGWGALKSVGRHLLHSRSPALNARSLFKLNQPDGFDCPGCAWGDPEHGSSFEFCENGVKAVTWEATAKRVTRQFFARYSVSELKTWDDYRLEDQGRLVEPMRYNAETDHYEPVAWDEALDLIAAELKALPTPDDGIFYTSGKACNESAYVFQLLARLSGTNNLPDCSNMCHEASGVALNAALGTGKGSVRLEDFEKAEAIFVFGQNPGTNHPRMLGVLREAAERGATIVTFNTLKERGLEKFADPQKPLEMLHNGSHRISSHYFRPKLGGDMAVVRGMAKALFARDAAGEAVLDHQFMAQHTAHLEAYRARVEATEWTTLEAQSGLTREEMEQAAELYARSNATIACWAMGITQHVHSVPTVREIVNLLMLRGNLGKPGAGTSPVRGHSNVQGDRTMGIYEKPSDALLDALEAQYARPMPREHGVDSVAAVEAMRDQPGKVFLGLGGNFTRAISDSVVTEQAMANCRLTAFISTKLNRSHLVTGEKALILPCIGRSEIDRNAAGKSQLITVEDSMSMVHGSAGINKPADSALRSEIAILTGIAERLFASDGIGDQDRGSEAVDWAAMREDYDVIREHIAAVIPGFHDFNARVRVPRGFWLANPVVRLEFGTATGKAEFSDDPLPSEVMHQQLASREGWLTLQTMRSHDQYNTTVYGYDDRYRGIEGGRQVIFLNRDDIARLGFEAGQWVDLVGESGDGVVRRVDGFKIVAYDTPQGCAAAYYPETNPLIPLAHKGDFSHTPASKSIAVRLEASARLA</sequence>
<dbReference type="InterPro" id="IPR041953">
    <property type="entry name" value="YdeP_MopB"/>
</dbReference>
<comment type="cofactor">
    <cofactor evidence="2">
        <name>[4Fe-4S] cluster</name>
        <dbReference type="ChEBI" id="CHEBI:49883"/>
    </cofactor>
</comment>
<dbReference type="Pfam" id="PF00384">
    <property type="entry name" value="Molybdopterin"/>
    <property type="match status" value="1"/>
</dbReference>
<keyword evidence="4" id="KW-0004">4Fe-4S</keyword>
<dbReference type="AlphaFoldDB" id="A0A640WGU5"/>
<feature type="domain" description="Molybdopterin dinucleotide-binding" evidence="11">
    <location>
        <begin position="674"/>
        <end position="779"/>
    </location>
</feature>
<evidence type="ECO:0000313" key="12">
    <source>
        <dbReference type="EMBL" id="KAA0019606.1"/>
    </source>
</evidence>